<dbReference type="AlphaFoldDB" id="A0A174H6X9"/>
<dbReference type="RefSeq" id="WP_055657368.1">
    <property type="nucleotide sequence ID" value="NZ_CABIXC010000010.1"/>
</dbReference>
<accession>A0A174H6X9</accession>
<gene>
    <name evidence="1" type="ORF">ERS852407_03672</name>
</gene>
<protein>
    <submittedName>
        <fullName evidence="1">Uncharacterized protein</fullName>
    </submittedName>
</protein>
<dbReference type="Proteomes" id="UP000095651">
    <property type="component" value="Unassembled WGS sequence"/>
</dbReference>
<proteinExistence type="predicted"/>
<dbReference type="EMBL" id="CYZE01000010">
    <property type="protein sequence ID" value="CUO70673.1"/>
    <property type="molecule type" value="Genomic_DNA"/>
</dbReference>
<evidence type="ECO:0000313" key="2">
    <source>
        <dbReference type="Proteomes" id="UP000095651"/>
    </source>
</evidence>
<reference evidence="1 2" key="1">
    <citation type="submission" date="2015-09" db="EMBL/GenBank/DDBJ databases">
        <authorList>
            <consortium name="Pathogen Informatics"/>
        </authorList>
    </citation>
    <scope>NUCLEOTIDE SEQUENCE [LARGE SCALE GENOMIC DNA]</scope>
    <source>
        <strain evidence="1 2">2789STDY5608850</strain>
    </source>
</reference>
<organism evidence="1 2">
    <name type="scientific">Hungatella hathewayi</name>
    <dbReference type="NCBI Taxonomy" id="154046"/>
    <lineage>
        <taxon>Bacteria</taxon>
        <taxon>Bacillati</taxon>
        <taxon>Bacillota</taxon>
        <taxon>Clostridia</taxon>
        <taxon>Lachnospirales</taxon>
        <taxon>Lachnospiraceae</taxon>
        <taxon>Hungatella</taxon>
    </lineage>
</organism>
<sequence length="259" mass="30212">MFKRRTYLAVFAAVVMIFILAKQLNEEKAPLTINGDPVSEEELAFHDGSLERTVRSREIWSWAAEGGMADEFSYDDLIQSLENENRERKRLQSEGGVLYGPVEYTPLQYYRRLTGERERMLRTRILEETDSSELIRYYETHQENYMDVDTIEAEYTIRQEGRTTYEGNVVLEAESMRGLSESDEELAEHLLQLEEGGQYRWTGKNGEDKLLHCVRREKGRVIPFEEVAGAVADQYAAERFEQELTKRIADCKVSDRRQK</sequence>
<name>A0A174H6X9_9FIRM</name>
<evidence type="ECO:0000313" key="1">
    <source>
        <dbReference type="EMBL" id="CUO70673.1"/>
    </source>
</evidence>